<evidence type="ECO:0000313" key="13">
    <source>
        <dbReference type="Proteomes" id="UP000007798"/>
    </source>
</evidence>
<organism evidence="12 13">
    <name type="scientific">Drosophila willistoni</name>
    <name type="common">Fruit fly</name>
    <dbReference type="NCBI Taxonomy" id="7260"/>
    <lineage>
        <taxon>Eukaryota</taxon>
        <taxon>Metazoa</taxon>
        <taxon>Ecdysozoa</taxon>
        <taxon>Arthropoda</taxon>
        <taxon>Hexapoda</taxon>
        <taxon>Insecta</taxon>
        <taxon>Pterygota</taxon>
        <taxon>Neoptera</taxon>
        <taxon>Endopterygota</taxon>
        <taxon>Diptera</taxon>
        <taxon>Brachycera</taxon>
        <taxon>Muscomorpha</taxon>
        <taxon>Ephydroidea</taxon>
        <taxon>Drosophilidae</taxon>
        <taxon>Drosophila</taxon>
        <taxon>Sophophora</taxon>
    </lineage>
</organism>
<comment type="similarity">
    <text evidence="2 10">Belongs to the GAMAD family.</text>
</comment>
<evidence type="ECO:0000256" key="6">
    <source>
        <dbReference type="ARBA" id="ARBA00023017"/>
    </source>
</evidence>
<accession>B4N1C0</accession>
<dbReference type="SUPFAM" id="SSF103196">
    <property type="entry name" value="Roadblock/LC7 domain"/>
    <property type="match status" value="1"/>
</dbReference>
<evidence type="ECO:0000259" key="11">
    <source>
        <dbReference type="SMART" id="SM00960"/>
    </source>
</evidence>
<dbReference type="PANTHER" id="PTHR10779">
    <property type="entry name" value="DYNEIN LIGHT CHAIN ROADBLOCK"/>
    <property type="match status" value="1"/>
</dbReference>
<dbReference type="Pfam" id="PF03259">
    <property type="entry name" value="Robl_LC7"/>
    <property type="match status" value="1"/>
</dbReference>
<keyword evidence="5 10" id="KW-0493">Microtubule</keyword>
<dbReference type="OrthoDB" id="9985637at2759"/>
<dbReference type="SMART" id="SM00960">
    <property type="entry name" value="Robl_LC7"/>
    <property type="match status" value="1"/>
</dbReference>
<dbReference type="GO" id="GO:0005868">
    <property type="term" value="C:cytoplasmic dynein complex"/>
    <property type="evidence" value="ECO:0007669"/>
    <property type="project" value="UniProtKB-UniRule"/>
</dbReference>
<sequence>MSSDIEDMFERLLKLPGAEGAILVNGEGIPIRTSMDVMSSQKYAGKMTPLIKMARSMIRDVEPGDDLSYLRLRTRRNELMVAAENDHMVILIQNNALLDQARRTSAQSNRFVSKGK</sequence>
<dbReference type="InterPro" id="IPR016561">
    <property type="entry name" value="DYNLRB1/2"/>
</dbReference>
<gene>
    <name evidence="12" type="primary">Dwil\GK19376</name>
    <name evidence="12" type="ORF">Dwil_GK19376</name>
</gene>
<dbReference type="AlphaFoldDB" id="B4N1C0"/>
<dbReference type="Gene3D" id="3.30.450.30">
    <property type="entry name" value="Dynein light chain 2a, cytoplasmic"/>
    <property type="match status" value="1"/>
</dbReference>
<comment type="function">
    <text evidence="9">Acts as one of several non-catalytic accessory components of the cytoplasmic dynein 1 complex that are thought to be involved in linking dynein to cargos and to adapter proteins that regulate dynein function. Cytoplasmic dynein 1 acts as a motor for the intracellular retrograde motility of vesicles and organelles along microtubules.</text>
</comment>
<reference evidence="12 13" key="1">
    <citation type="journal article" date="2007" name="Nature">
        <title>Evolution of genes and genomes on the Drosophila phylogeny.</title>
        <authorList>
            <consortium name="Drosophila 12 Genomes Consortium"/>
            <person name="Clark A.G."/>
            <person name="Eisen M.B."/>
            <person name="Smith D.R."/>
            <person name="Bergman C.M."/>
            <person name="Oliver B."/>
            <person name="Markow T.A."/>
            <person name="Kaufman T.C."/>
            <person name="Kellis M."/>
            <person name="Gelbart W."/>
            <person name="Iyer V.N."/>
            <person name="Pollard D.A."/>
            <person name="Sackton T.B."/>
            <person name="Larracuente A.M."/>
            <person name="Singh N.D."/>
            <person name="Abad J.P."/>
            <person name="Abt D.N."/>
            <person name="Adryan B."/>
            <person name="Aguade M."/>
            <person name="Akashi H."/>
            <person name="Anderson W.W."/>
            <person name="Aquadro C.F."/>
            <person name="Ardell D.H."/>
            <person name="Arguello R."/>
            <person name="Artieri C.G."/>
            <person name="Barbash D.A."/>
            <person name="Barker D."/>
            <person name="Barsanti P."/>
            <person name="Batterham P."/>
            <person name="Batzoglou S."/>
            <person name="Begun D."/>
            <person name="Bhutkar A."/>
            <person name="Blanco E."/>
            <person name="Bosak S.A."/>
            <person name="Bradley R.K."/>
            <person name="Brand A.D."/>
            <person name="Brent M.R."/>
            <person name="Brooks A.N."/>
            <person name="Brown R.H."/>
            <person name="Butlin R.K."/>
            <person name="Caggese C."/>
            <person name="Calvi B.R."/>
            <person name="Bernardo de Carvalho A."/>
            <person name="Caspi A."/>
            <person name="Castrezana S."/>
            <person name="Celniker S.E."/>
            <person name="Chang J.L."/>
            <person name="Chapple C."/>
            <person name="Chatterji S."/>
            <person name="Chinwalla A."/>
            <person name="Civetta A."/>
            <person name="Clifton S.W."/>
            <person name="Comeron J.M."/>
            <person name="Costello J.C."/>
            <person name="Coyne J.A."/>
            <person name="Daub J."/>
            <person name="David R.G."/>
            <person name="Delcher A.L."/>
            <person name="Delehaunty K."/>
            <person name="Do C.B."/>
            <person name="Ebling H."/>
            <person name="Edwards K."/>
            <person name="Eickbush T."/>
            <person name="Evans J.D."/>
            <person name="Filipski A."/>
            <person name="Findeiss S."/>
            <person name="Freyhult E."/>
            <person name="Fulton L."/>
            <person name="Fulton R."/>
            <person name="Garcia A.C."/>
            <person name="Gardiner A."/>
            <person name="Garfield D.A."/>
            <person name="Garvin B.E."/>
            <person name="Gibson G."/>
            <person name="Gilbert D."/>
            <person name="Gnerre S."/>
            <person name="Godfrey J."/>
            <person name="Good R."/>
            <person name="Gotea V."/>
            <person name="Gravely B."/>
            <person name="Greenberg A.J."/>
            <person name="Griffiths-Jones S."/>
            <person name="Gross S."/>
            <person name="Guigo R."/>
            <person name="Gustafson E.A."/>
            <person name="Haerty W."/>
            <person name="Hahn M.W."/>
            <person name="Halligan D.L."/>
            <person name="Halpern A.L."/>
            <person name="Halter G.M."/>
            <person name="Han M.V."/>
            <person name="Heger A."/>
            <person name="Hillier L."/>
            <person name="Hinrichs A.S."/>
            <person name="Holmes I."/>
            <person name="Hoskins R.A."/>
            <person name="Hubisz M.J."/>
            <person name="Hultmark D."/>
            <person name="Huntley M.A."/>
            <person name="Jaffe D.B."/>
            <person name="Jagadeeshan S."/>
            <person name="Jeck W.R."/>
            <person name="Johnson J."/>
            <person name="Jones C.D."/>
            <person name="Jordan W.C."/>
            <person name="Karpen G.H."/>
            <person name="Kataoka E."/>
            <person name="Keightley P.D."/>
            <person name="Kheradpour P."/>
            <person name="Kirkness E.F."/>
            <person name="Koerich L.B."/>
            <person name="Kristiansen K."/>
            <person name="Kudrna D."/>
            <person name="Kulathinal R.J."/>
            <person name="Kumar S."/>
            <person name="Kwok R."/>
            <person name="Lander E."/>
            <person name="Langley C.H."/>
            <person name="Lapoint R."/>
            <person name="Lazzaro B.P."/>
            <person name="Lee S.J."/>
            <person name="Levesque L."/>
            <person name="Li R."/>
            <person name="Lin C.F."/>
            <person name="Lin M.F."/>
            <person name="Lindblad-Toh K."/>
            <person name="Llopart A."/>
            <person name="Long M."/>
            <person name="Low L."/>
            <person name="Lozovsky E."/>
            <person name="Lu J."/>
            <person name="Luo M."/>
            <person name="Machado C.A."/>
            <person name="Makalowski W."/>
            <person name="Marzo M."/>
            <person name="Matsuda M."/>
            <person name="Matzkin L."/>
            <person name="McAllister B."/>
            <person name="McBride C.S."/>
            <person name="McKernan B."/>
            <person name="McKernan K."/>
            <person name="Mendez-Lago M."/>
            <person name="Minx P."/>
            <person name="Mollenhauer M.U."/>
            <person name="Montooth K."/>
            <person name="Mount S.M."/>
            <person name="Mu X."/>
            <person name="Myers E."/>
            <person name="Negre B."/>
            <person name="Newfeld S."/>
            <person name="Nielsen R."/>
            <person name="Noor M.A."/>
            <person name="O'Grady P."/>
            <person name="Pachter L."/>
            <person name="Papaceit M."/>
            <person name="Parisi M.J."/>
            <person name="Parisi M."/>
            <person name="Parts L."/>
            <person name="Pedersen J.S."/>
            <person name="Pesole G."/>
            <person name="Phillippy A.M."/>
            <person name="Ponting C.P."/>
            <person name="Pop M."/>
            <person name="Porcelli D."/>
            <person name="Powell J.R."/>
            <person name="Prohaska S."/>
            <person name="Pruitt K."/>
            <person name="Puig M."/>
            <person name="Quesneville H."/>
            <person name="Ram K.R."/>
            <person name="Rand D."/>
            <person name="Rasmussen M.D."/>
            <person name="Reed L.K."/>
            <person name="Reenan R."/>
            <person name="Reily A."/>
            <person name="Remington K.A."/>
            <person name="Rieger T.T."/>
            <person name="Ritchie M.G."/>
            <person name="Robin C."/>
            <person name="Rogers Y.H."/>
            <person name="Rohde C."/>
            <person name="Rozas J."/>
            <person name="Rubenfield M.J."/>
            <person name="Ruiz A."/>
            <person name="Russo S."/>
            <person name="Salzberg S.L."/>
            <person name="Sanchez-Gracia A."/>
            <person name="Saranga D.J."/>
            <person name="Sato H."/>
            <person name="Schaeffer S.W."/>
            <person name="Schatz M.C."/>
            <person name="Schlenke T."/>
            <person name="Schwartz R."/>
            <person name="Segarra C."/>
            <person name="Singh R.S."/>
            <person name="Sirot L."/>
            <person name="Sirota M."/>
            <person name="Sisneros N.B."/>
            <person name="Smith C.D."/>
            <person name="Smith T.F."/>
            <person name="Spieth J."/>
            <person name="Stage D.E."/>
            <person name="Stark A."/>
            <person name="Stephan W."/>
            <person name="Strausberg R.L."/>
            <person name="Strempel S."/>
            <person name="Sturgill D."/>
            <person name="Sutton G."/>
            <person name="Sutton G.G."/>
            <person name="Tao W."/>
            <person name="Teichmann S."/>
            <person name="Tobari Y.N."/>
            <person name="Tomimura Y."/>
            <person name="Tsolas J.M."/>
            <person name="Valente V.L."/>
            <person name="Venter E."/>
            <person name="Venter J.C."/>
            <person name="Vicario S."/>
            <person name="Vieira F.G."/>
            <person name="Vilella A.J."/>
            <person name="Villasante A."/>
            <person name="Walenz B."/>
            <person name="Wang J."/>
            <person name="Wasserman M."/>
            <person name="Watts T."/>
            <person name="Wilson D."/>
            <person name="Wilson R.K."/>
            <person name="Wing R.A."/>
            <person name="Wolfner M.F."/>
            <person name="Wong A."/>
            <person name="Wong G.K."/>
            <person name="Wu C.I."/>
            <person name="Wu G."/>
            <person name="Yamamoto D."/>
            <person name="Yang H.P."/>
            <person name="Yang S.P."/>
            <person name="Yorke J.A."/>
            <person name="Yoshida K."/>
            <person name="Zdobnov E."/>
            <person name="Zhang P."/>
            <person name="Zhang Y."/>
            <person name="Zimin A.V."/>
            <person name="Baldwin J."/>
            <person name="Abdouelleil A."/>
            <person name="Abdulkadir J."/>
            <person name="Abebe A."/>
            <person name="Abera B."/>
            <person name="Abreu J."/>
            <person name="Acer S.C."/>
            <person name="Aftuck L."/>
            <person name="Alexander A."/>
            <person name="An P."/>
            <person name="Anderson E."/>
            <person name="Anderson S."/>
            <person name="Arachi H."/>
            <person name="Azer M."/>
            <person name="Bachantsang P."/>
            <person name="Barry A."/>
            <person name="Bayul T."/>
            <person name="Berlin A."/>
            <person name="Bessette D."/>
            <person name="Bloom T."/>
            <person name="Blye J."/>
            <person name="Boguslavskiy L."/>
            <person name="Bonnet C."/>
            <person name="Boukhgalter B."/>
            <person name="Bourzgui I."/>
            <person name="Brown A."/>
            <person name="Cahill P."/>
            <person name="Channer S."/>
            <person name="Cheshatsang Y."/>
            <person name="Chuda L."/>
            <person name="Citroen M."/>
            <person name="Collymore A."/>
            <person name="Cooke P."/>
            <person name="Costello M."/>
            <person name="D'Aco K."/>
            <person name="Daza R."/>
            <person name="De Haan G."/>
            <person name="DeGray S."/>
            <person name="DeMaso C."/>
            <person name="Dhargay N."/>
            <person name="Dooley K."/>
            <person name="Dooley E."/>
            <person name="Doricent M."/>
            <person name="Dorje P."/>
            <person name="Dorjee K."/>
            <person name="Dupes A."/>
            <person name="Elong R."/>
            <person name="Falk J."/>
            <person name="Farina A."/>
            <person name="Faro S."/>
            <person name="Ferguson D."/>
            <person name="Fisher S."/>
            <person name="Foley C.D."/>
            <person name="Franke A."/>
            <person name="Friedrich D."/>
            <person name="Gadbois L."/>
            <person name="Gearin G."/>
            <person name="Gearin C.R."/>
            <person name="Giannoukos G."/>
            <person name="Goode T."/>
            <person name="Graham J."/>
            <person name="Grandbois E."/>
            <person name="Grewal S."/>
            <person name="Gyaltsen K."/>
            <person name="Hafez N."/>
            <person name="Hagos B."/>
            <person name="Hall J."/>
            <person name="Henson C."/>
            <person name="Hollinger A."/>
            <person name="Honan T."/>
            <person name="Huard M.D."/>
            <person name="Hughes L."/>
            <person name="Hurhula B."/>
            <person name="Husby M.E."/>
            <person name="Kamat A."/>
            <person name="Kanga B."/>
            <person name="Kashin S."/>
            <person name="Khazanovich D."/>
            <person name="Kisner P."/>
            <person name="Lance K."/>
            <person name="Lara M."/>
            <person name="Lee W."/>
            <person name="Lennon N."/>
            <person name="Letendre F."/>
            <person name="LeVine R."/>
            <person name="Lipovsky A."/>
            <person name="Liu X."/>
            <person name="Liu J."/>
            <person name="Liu S."/>
            <person name="Lokyitsang T."/>
            <person name="Lokyitsang Y."/>
            <person name="Lubonja R."/>
            <person name="Lui A."/>
            <person name="MacDonald P."/>
            <person name="Magnisalis V."/>
            <person name="Maru K."/>
            <person name="Matthews C."/>
            <person name="McCusker W."/>
            <person name="McDonough S."/>
            <person name="Mehta T."/>
            <person name="Meldrim J."/>
            <person name="Meneus L."/>
            <person name="Mihai O."/>
            <person name="Mihalev A."/>
            <person name="Mihova T."/>
            <person name="Mittelman R."/>
            <person name="Mlenga V."/>
            <person name="Montmayeur A."/>
            <person name="Mulrain L."/>
            <person name="Navidi A."/>
            <person name="Naylor J."/>
            <person name="Negash T."/>
            <person name="Nguyen T."/>
            <person name="Nguyen N."/>
            <person name="Nicol R."/>
            <person name="Norbu C."/>
            <person name="Norbu N."/>
            <person name="Novod N."/>
            <person name="O'Neill B."/>
            <person name="Osman S."/>
            <person name="Markiewicz E."/>
            <person name="Oyono O.L."/>
            <person name="Patti C."/>
            <person name="Phunkhang P."/>
            <person name="Pierre F."/>
            <person name="Priest M."/>
            <person name="Raghuraman S."/>
            <person name="Rege F."/>
            <person name="Reyes R."/>
            <person name="Rise C."/>
            <person name="Rogov P."/>
            <person name="Ross K."/>
            <person name="Ryan E."/>
            <person name="Settipalli S."/>
            <person name="Shea T."/>
            <person name="Sherpa N."/>
            <person name="Shi L."/>
            <person name="Shih D."/>
            <person name="Sparrow T."/>
            <person name="Spaulding J."/>
            <person name="Stalker J."/>
            <person name="Stange-Thomann N."/>
            <person name="Stavropoulos S."/>
            <person name="Stone C."/>
            <person name="Strader C."/>
            <person name="Tesfaye S."/>
            <person name="Thomson T."/>
            <person name="Thoulutsang Y."/>
            <person name="Thoulutsang D."/>
            <person name="Topham K."/>
            <person name="Topping I."/>
            <person name="Tsamla T."/>
            <person name="Vassiliev H."/>
            <person name="Vo A."/>
            <person name="Wangchuk T."/>
            <person name="Wangdi T."/>
            <person name="Weiand M."/>
            <person name="Wilkinson J."/>
            <person name="Wilson A."/>
            <person name="Yadav S."/>
            <person name="Young G."/>
            <person name="Yu Q."/>
            <person name="Zembek L."/>
            <person name="Zhong D."/>
            <person name="Zimmer A."/>
            <person name="Zwirko Z."/>
            <person name="Jaffe D.B."/>
            <person name="Alvarez P."/>
            <person name="Brockman W."/>
            <person name="Butler J."/>
            <person name="Chin C."/>
            <person name="Gnerre S."/>
            <person name="Grabherr M."/>
            <person name="Kleber M."/>
            <person name="Mauceli E."/>
            <person name="MacCallum I."/>
        </authorList>
    </citation>
    <scope>NUCLEOTIDE SEQUENCE [LARGE SCALE GENOMIC DNA]</scope>
    <source>
        <strain evidence="13">Tucson 14030-0811.24</strain>
    </source>
</reference>
<dbReference type="PIRSF" id="PIRSF009998">
    <property type="entry name" value="DLC7"/>
    <property type="match status" value="1"/>
</dbReference>
<evidence type="ECO:0000256" key="8">
    <source>
        <dbReference type="ARBA" id="ARBA00023212"/>
    </source>
</evidence>
<dbReference type="InParanoid" id="B4N1C0"/>
<feature type="domain" description="Roadblock/LAMTOR2" evidence="11">
    <location>
        <begin position="5"/>
        <end position="93"/>
    </location>
</feature>
<keyword evidence="6 10" id="KW-0243">Dynein</keyword>
<evidence type="ECO:0000256" key="2">
    <source>
        <dbReference type="ARBA" id="ARBA00007191"/>
    </source>
</evidence>
<dbReference type="OMA" id="MYANRMR"/>
<dbReference type="KEGG" id="dwi:6643750"/>
<evidence type="ECO:0000313" key="12">
    <source>
        <dbReference type="EMBL" id="EDW78110.1"/>
    </source>
</evidence>
<evidence type="ECO:0000256" key="5">
    <source>
        <dbReference type="ARBA" id="ARBA00022701"/>
    </source>
</evidence>
<evidence type="ECO:0000256" key="4">
    <source>
        <dbReference type="ARBA" id="ARBA00022490"/>
    </source>
</evidence>
<dbReference type="GO" id="GO:0005874">
    <property type="term" value="C:microtubule"/>
    <property type="evidence" value="ECO:0007669"/>
    <property type="project" value="UniProtKB-UniRule"/>
</dbReference>
<evidence type="ECO:0000256" key="9">
    <source>
        <dbReference type="ARBA" id="ARBA00025362"/>
    </source>
</evidence>
<evidence type="ECO:0000256" key="1">
    <source>
        <dbReference type="ARBA" id="ARBA00004245"/>
    </source>
</evidence>
<dbReference type="GO" id="GO:0007018">
    <property type="term" value="P:microtubule-based movement"/>
    <property type="evidence" value="ECO:0007669"/>
    <property type="project" value="UniProtKB-UniRule"/>
</dbReference>
<proteinExistence type="inferred from homology"/>
<keyword evidence="13" id="KW-1185">Reference proteome</keyword>
<dbReference type="InterPro" id="IPR004942">
    <property type="entry name" value="Roadblock/LAMTOR2_dom"/>
</dbReference>
<protein>
    <recommendedName>
        <fullName evidence="10">Dynein light chain roadblock</fullName>
    </recommendedName>
</protein>
<comment type="subcellular location">
    <subcellularLocation>
        <location evidence="1 10">Cytoplasm</location>
        <location evidence="1 10">Cytoskeleton</location>
    </subcellularLocation>
</comment>
<evidence type="ECO:0000256" key="10">
    <source>
        <dbReference type="PIRNR" id="PIRNR009998"/>
    </source>
</evidence>
<keyword evidence="3 10" id="KW-0813">Transport</keyword>
<dbReference type="STRING" id="7260.B4N1C0"/>
<evidence type="ECO:0000256" key="7">
    <source>
        <dbReference type="ARBA" id="ARBA00023175"/>
    </source>
</evidence>
<dbReference type="FunCoup" id="B4N1C0">
    <property type="interactions" value="3"/>
</dbReference>
<dbReference type="GO" id="GO:0045505">
    <property type="term" value="F:dynein intermediate chain binding"/>
    <property type="evidence" value="ECO:0007669"/>
    <property type="project" value="UniProtKB-UniRule"/>
</dbReference>
<dbReference type="HOGENOM" id="CLU_113002_3_1_1"/>
<keyword evidence="4 10" id="KW-0963">Cytoplasm</keyword>
<dbReference type="Proteomes" id="UP000007798">
    <property type="component" value="Unassembled WGS sequence"/>
</dbReference>
<dbReference type="EMBL" id="CH963920">
    <property type="protein sequence ID" value="EDW78110.1"/>
    <property type="molecule type" value="Genomic_DNA"/>
</dbReference>
<keyword evidence="7 10" id="KW-0505">Motor protein</keyword>
<dbReference type="PhylomeDB" id="B4N1C0"/>
<name>B4N1C0_DROWI</name>
<dbReference type="eggNOG" id="KOG4115">
    <property type="taxonomic scope" value="Eukaryota"/>
</dbReference>
<keyword evidence="8 10" id="KW-0206">Cytoskeleton</keyword>
<evidence type="ECO:0000256" key="3">
    <source>
        <dbReference type="ARBA" id="ARBA00022448"/>
    </source>
</evidence>
<dbReference type="GO" id="GO:0005737">
    <property type="term" value="C:cytoplasm"/>
    <property type="evidence" value="ECO:0007669"/>
    <property type="project" value="UniProtKB-UniRule"/>
</dbReference>